<dbReference type="EMBL" id="RBAN01000004">
    <property type="protein sequence ID" value="RKN52628.1"/>
    <property type="molecule type" value="Genomic_DNA"/>
</dbReference>
<proteinExistence type="predicted"/>
<organism evidence="1 2">
    <name type="scientific">Micromonospora costi</name>
    <dbReference type="NCBI Taxonomy" id="1530042"/>
    <lineage>
        <taxon>Bacteria</taxon>
        <taxon>Bacillati</taxon>
        <taxon>Actinomycetota</taxon>
        <taxon>Actinomycetes</taxon>
        <taxon>Micromonosporales</taxon>
        <taxon>Micromonosporaceae</taxon>
        <taxon>Micromonospora</taxon>
    </lineage>
</organism>
<accession>A0A3A9ZW34</accession>
<dbReference type="Proteomes" id="UP000279968">
    <property type="component" value="Unassembled WGS sequence"/>
</dbReference>
<name>A0A3A9ZW34_9ACTN</name>
<dbReference type="AlphaFoldDB" id="A0A3A9ZW34"/>
<comment type="caution">
    <text evidence="1">The sequence shown here is derived from an EMBL/GenBank/DDBJ whole genome shotgun (WGS) entry which is preliminary data.</text>
</comment>
<dbReference type="OrthoDB" id="3403620at2"/>
<evidence type="ECO:0000313" key="1">
    <source>
        <dbReference type="EMBL" id="RKN52628.1"/>
    </source>
</evidence>
<gene>
    <name evidence="1" type="ORF">D7193_22480</name>
</gene>
<reference evidence="1 2" key="1">
    <citation type="journal article" date="2015" name="Int. J. Syst. Evol. Microbiol.">
        <title>Micromonospora costi sp. nov., isolated from a leaf of Costus speciosus.</title>
        <authorList>
            <person name="Thawai C."/>
        </authorList>
    </citation>
    <scope>NUCLEOTIDE SEQUENCE [LARGE SCALE GENOMIC DNA]</scope>
    <source>
        <strain evidence="1 2">CS1-12</strain>
    </source>
</reference>
<dbReference type="RefSeq" id="WP_120781535.1">
    <property type="nucleotide sequence ID" value="NZ_JBHLUP010000002.1"/>
</dbReference>
<protein>
    <submittedName>
        <fullName evidence="1">Uncharacterized protein</fullName>
    </submittedName>
</protein>
<evidence type="ECO:0000313" key="2">
    <source>
        <dbReference type="Proteomes" id="UP000279968"/>
    </source>
</evidence>
<keyword evidence="2" id="KW-1185">Reference proteome</keyword>
<sequence length="258" mass="29353">MADAPDPEPASRARWRQWGSQRLTTARDLSQRGWRGARRAWERLLASLQDEELARDPAPPPPGPLVEQRDAPRLIPVPARGYVYSFHLRVSLAWSSSSSVRAEALNWYARYFTPLAIQRLVRLATDAARDLAPHRAADLEMHLQRALAEQGPWRYERGDVVVTCQPDVSVRLDEHIRQAIQPHVDRLVTLECTLDEHLKQARSAEQLSQRWIGILDEHLEAAGTDRDLADARRHLLAAYEAAAEWIDDLLAQRPARPT</sequence>